<evidence type="ECO:0000259" key="2">
    <source>
        <dbReference type="Pfam" id="PF00892"/>
    </source>
</evidence>
<dbReference type="PANTHER" id="PTHR22911:SF137">
    <property type="entry name" value="SOLUTE CARRIER FAMILY 35 MEMBER G2-RELATED"/>
    <property type="match status" value="1"/>
</dbReference>
<feature type="transmembrane region" description="Helical" evidence="1">
    <location>
        <begin position="291"/>
        <end position="311"/>
    </location>
</feature>
<dbReference type="AlphaFoldDB" id="E0XRN5"/>
<accession>E0XRN5</accession>
<keyword evidence="1" id="KW-0472">Membrane</keyword>
<feature type="transmembrane region" description="Helical" evidence="1">
    <location>
        <begin position="126"/>
        <end position="143"/>
    </location>
</feature>
<dbReference type="GO" id="GO:0016020">
    <property type="term" value="C:membrane"/>
    <property type="evidence" value="ECO:0007669"/>
    <property type="project" value="InterPro"/>
</dbReference>
<feature type="transmembrane region" description="Helical" evidence="1">
    <location>
        <begin position="100"/>
        <end position="120"/>
    </location>
</feature>
<feature type="transmembrane region" description="Helical" evidence="1">
    <location>
        <begin position="235"/>
        <end position="257"/>
    </location>
</feature>
<feature type="domain" description="EamA" evidence="2">
    <location>
        <begin position="7"/>
        <end position="139"/>
    </location>
</feature>
<feature type="transmembrane region" description="Helical" evidence="1">
    <location>
        <begin position="196"/>
        <end position="215"/>
    </location>
</feature>
<name>E0XRN5_9PROT</name>
<reference evidence="3" key="1">
    <citation type="journal article" date="2011" name="Environ. Microbiol.">
        <title>Time-series analyses of Monterey Bay coastal microbial picoplankton using a 'genome proxy' microarray.</title>
        <authorList>
            <person name="Rich V.I."/>
            <person name="Pham V.D."/>
            <person name="Eppley J."/>
            <person name="Shi Y."/>
            <person name="DeLong E.F."/>
        </authorList>
    </citation>
    <scope>NUCLEOTIDE SEQUENCE</scope>
</reference>
<evidence type="ECO:0000313" key="3">
    <source>
        <dbReference type="EMBL" id="ADI17076.1"/>
    </source>
</evidence>
<sequence>MTLIDQGALLALSISVIWALTGIISVGTARALGGMRFNRLRISMVAVVMVMVAAVLVIQQGTMPTWTQFGVLSLSGFAGIFIGDTLLYSTVARLGPRRTTMLFATHAPMTALLGLALGETLSGRDWLGVALVFAGVTVAIVYGKRRDQLHVWESVRGLLVVGVLLGLGSALAQAVGTIIANPVMDNPDLSARPDPIVASTIRVSVSAVALWLVMLVPGPWTPTPVEASARLTPRFLIVIGLSGFLGLGLGMTLFLLALGMTDAALVATLSSMTPVAQLPLIWLITGQRPALLAWVGAVLAGLGTVLLLYQFS</sequence>
<evidence type="ECO:0000256" key="1">
    <source>
        <dbReference type="SAM" id="Phobius"/>
    </source>
</evidence>
<keyword evidence="1" id="KW-1133">Transmembrane helix</keyword>
<dbReference type="Pfam" id="PF00892">
    <property type="entry name" value="EamA"/>
    <property type="match status" value="2"/>
</dbReference>
<feature type="transmembrane region" description="Helical" evidence="1">
    <location>
        <begin position="6"/>
        <end position="28"/>
    </location>
</feature>
<dbReference type="InterPro" id="IPR037185">
    <property type="entry name" value="EmrE-like"/>
</dbReference>
<protein>
    <submittedName>
        <fullName evidence="3">7 permeases of the drug/metabolite transporter (Dmt) superfamily</fullName>
    </submittedName>
</protein>
<organism evidence="3">
    <name type="scientific">uncultured alpha proteobacterium HF0010_30A23</name>
    <dbReference type="NCBI Taxonomy" id="710802"/>
    <lineage>
        <taxon>Bacteria</taxon>
        <taxon>Pseudomonadati</taxon>
        <taxon>Pseudomonadota</taxon>
        <taxon>Alphaproteobacteria</taxon>
        <taxon>environmental samples</taxon>
    </lineage>
</organism>
<feature type="domain" description="EamA" evidence="2">
    <location>
        <begin position="162"/>
        <end position="308"/>
    </location>
</feature>
<feature type="transmembrane region" description="Helical" evidence="1">
    <location>
        <begin position="66"/>
        <end position="88"/>
    </location>
</feature>
<dbReference type="EMBL" id="GU474853">
    <property type="protein sequence ID" value="ADI17076.1"/>
    <property type="molecule type" value="Genomic_DNA"/>
</dbReference>
<keyword evidence="1" id="KW-0812">Transmembrane</keyword>
<dbReference type="PANTHER" id="PTHR22911">
    <property type="entry name" value="ACYL-MALONYL CONDENSING ENZYME-RELATED"/>
    <property type="match status" value="1"/>
</dbReference>
<dbReference type="SUPFAM" id="SSF103481">
    <property type="entry name" value="Multidrug resistance efflux transporter EmrE"/>
    <property type="match status" value="2"/>
</dbReference>
<dbReference type="InterPro" id="IPR000620">
    <property type="entry name" value="EamA_dom"/>
</dbReference>
<feature type="transmembrane region" description="Helical" evidence="1">
    <location>
        <begin position="263"/>
        <end position="284"/>
    </location>
</feature>
<proteinExistence type="predicted"/>
<feature type="transmembrane region" description="Helical" evidence="1">
    <location>
        <begin position="155"/>
        <end position="176"/>
    </location>
</feature>
<feature type="transmembrane region" description="Helical" evidence="1">
    <location>
        <begin position="40"/>
        <end position="60"/>
    </location>
</feature>